<keyword evidence="1" id="KW-0732">Signal</keyword>
<feature type="chain" id="PRO_5004979963" description="AAA+ family ATPase" evidence="1">
    <location>
        <begin position="22"/>
        <end position="121"/>
    </location>
</feature>
<name>X7EN94_9RHOB</name>
<accession>X7EN94</accession>
<proteinExistence type="predicted"/>
<organism evidence="2 3">
    <name type="scientific">Roseivivax halodurans JCM 10272</name>
    <dbReference type="NCBI Taxonomy" id="1449350"/>
    <lineage>
        <taxon>Bacteria</taxon>
        <taxon>Pseudomonadati</taxon>
        <taxon>Pseudomonadota</taxon>
        <taxon>Alphaproteobacteria</taxon>
        <taxon>Rhodobacterales</taxon>
        <taxon>Roseobacteraceae</taxon>
        <taxon>Roseivivax</taxon>
    </lineage>
</organism>
<protein>
    <recommendedName>
        <fullName evidence="4">AAA+ family ATPase</fullName>
    </recommendedName>
</protein>
<dbReference type="OrthoDB" id="7308154at2"/>
<evidence type="ECO:0000256" key="1">
    <source>
        <dbReference type="SAM" id="SignalP"/>
    </source>
</evidence>
<evidence type="ECO:0000313" key="2">
    <source>
        <dbReference type="EMBL" id="ETX16638.1"/>
    </source>
</evidence>
<evidence type="ECO:0008006" key="4">
    <source>
        <dbReference type="Google" id="ProtNLM"/>
    </source>
</evidence>
<dbReference type="PATRIC" id="fig|1449350.3.peg.423"/>
<evidence type="ECO:0000313" key="3">
    <source>
        <dbReference type="Proteomes" id="UP000022447"/>
    </source>
</evidence>
<sequence length="121" mass="13468">MTRTFLAAACALSLAAAPLPAQEAEDERGFGLMERGAELFFRGILEEMGPAMRDFRNFAEGVEPAMRDFLAEMGPALKGILEEVEDWSVYHPPEMLPNGDIIMRRKEKLDPEEAPEGEVDI</sequence>
<comment type="caution">
    <text evidence="2">The sequence shown here is derived from an EMBL/GenBank/DDBJ whole genome shotgun (WGS) entry which is preliminary data.</text>
</comment>
<dbReference type="AlphaFoldDB" id="X7EN94"/>
<keyword evidence="3" id="KW-1185">Reference proteome</keyword>
<reference evidence="2 3" key="1">
    <citation type="submission" date="2014-01" db="EMBL/GenBank/DDBJ databases">
        <title>Roseivivax halodurans JCM 10272 Genome Sequencing.</title>
        <authorList>
            <person name="Lai Q."/>
            <person name="Li G."/>
            <person name="Shao Z."/>
        </authorList>
    </citation>
    <scope>NUCLEOTIDE SEQUENCE [LARGE SCALE GENOMIC DNA]</scope>
    <source>
        <strain evidence="2 3">JCM 10272</strain>
    </source>
</reference>
<dbReference type="Proteomes" id="UP000022447">
    <property type="component" value="Unassembled WGS sequence"/>
</dbReference>
<dbReference type="RefSeq" id="WP_037258163.1">
    <property type="nucleotide sequence ID" value="NZ_JALZ01000001.1"/>
</dbReference>
<dbReference type="eggNOG" id="ENOG5032Z1N">
    <property type="taxonomic scope" value="Bacteria"/>
</dbReference>
<dbReference type="STRING" id="1449350.OCH239_02095"/>
<dbReference type="EMBL" id="JALZ01000001">
    <property type="protein sequence ID" value="ETX16638.1"/>
    <property type="molecule type" value="Genomic_DNA"/>
</dbReference>
<gene>
    <name evidence="2" type="ORF">OCH239_02095</name>
</gene>
<feature type="signal peptide" evidence="1">
    <location>
        <begin position="1"/>
        <end position="21"/>
    </location>
</feature>